<evidence type="ECO:0000313" key="2">
    <source>
        <dbReference type="Proteomes" id="UP001060085"/>
    </source>
</evidence>
<organism evidence="1 2">
    <name type="scientific">Catharanthus roseus</name>
    <name type="common">Madagascar periwinkle</name>
    <name type="synonym">Vinca rosea</name>
    <dbReference type="NCBI Taxonomy" id="4058"/>
    <lineage>
        <taxon>Eukaryota</taxon>
        <taxon>Viridiplantae</taxon>
        <taxon>Streptophyta</taxon>
        <taxon>Embryophyta</taxon>
        <taxon>Tracheophyta</taxon>
        <taxon>Spermatophyta</taxon>
        <taxon>Magnoliopsida</taxon>
        <taxon>eudicotyledons</taxon>
        <taxon>Gunneridae</taxon>
        <taxon>Pentapetalae</taxon>
        <taxon>asterids</taxon>
        <taxon>lamiids</taxon>
        <taxon>Gentianales</taxon>
        <taxon>Apocynaceae</taxon>
        <taxon>Rauvolfioideae</taxon>
        <taxon>Vinceae</taxon>
        <taxon>Catharanthinae</taxon>
        <taxon>Catharanthus</taxon>
    </lineage>
</organism>
<comment type="caution">
    <text evidence="1">The sequence shown here is derived from an EMBL/GenBank/DDBJ whole genome shotgun (WGS) entry which is preliminary data.</text>
</comment>
<evidence type="ECO:0000313" key="1">
    <source>
        <dbReference type="EMBL" id="KAI5667521.1"/>
    </source>
</evidence>
<sequence>MLGSVTLDLDPVDRGRSTVGGKGPLARVAQGDAYWKTRSRISWLKEGYRNTSYFHHKASQSKKQNTIEALTNDLGVQIEDDIELEDLAVNYFTQIFMSQAQFSFMDEVLIKRTLMEVDILSLSIPFSRDEVLYALKHIHP</sequence>
<protein>
    <submittedName>
        <fullName evidence="1">Uncharacterized protein</fullName>
    </submittedName>
</protein>
<proteinExistence type="predicted"/>
<keyword evidence="2" id="KW-1185">Reference proteome</keyword>
<gene>
    <name evidence="1" type="ORF">M9H77_17374</name>
</gene>
<dbReference type="EMBL" id="CM044704">
    <property type="protein sequence ID" value="KAI5667521.1"/>
    <property type="molecule type" value="Genomic_DNA"/>
</dbReference>
<accession>A0ACC0B4G0</accession>
<dbReference type="Proteomes" id="UP001060085">
    <property type="component" value="Linkage Group LG04"/>
</dbReference>
<reference evidence="2" key="1">
    <citation type="journal article" date="2023" name="Nat. Plants">
        <title>Single-cell RNA sequencing provides a high-resolution roadmap for understanding the multicellular compartmentation of specialized metabolism.</title>
        <authorList>
            <person name="Sun S."/>
            <person name="Shen X."/>
            <person name="Li Y."/>
            <person name="Li Y."/>
            <person name="Wang S."/>
            <person name="Li R."/>
            <person name="Zhang H."/>
            <person name="Shen G."/>
            <person name="Guo B."/>
            <person name="Wei J."/>
            <person name="Xu J."/>
            <person name="St-Pierre B."/>
            <person name="Chen S."/>
            <person name="Sun C."/>
        </authorList>
    </citation>
    <scope>NUCLEOTIDE SEQUENCE [LARGE SCALE GENOMIC DNA]</scope>
</reference>
<name>A0ACC0B4G0_CATRO</name>